<evidence type="ECO:0000256" key="2">
    <source>
        <dbReference type="ARBA" id="ARBA00022679"/>
    </source>
</evidence>
<evidence type="ECO:0000256" key="4">
    <source>
        <dbReference type="ARBA" id="ARBA00022884"/>
    </source>
</evidence>
<comment type="similarity">
    <text evidence="5">Belongs to the class I-like SAM-binding methyltransferase superfamily. RsmB/NOP family.</text>
</comment>
<evidence type="ECO:0000313" key="8">
    <source>
        <dbReference type="Proteomes" id="UP000001935"/>
    </source>
</evidence>
<dbReference type="GO" id="GO:0001510">
    <property type="term" value="P:RNA methylation"/>
    <property type="evidence" value="ECO:0007669"/>
    <property type="project" value="InterPro"/>
</dbReference>
<dbReference type="InterPro" id="IPR054728">
    <property type="entry name" value="RsmB-like_ferredoxin"/>
</dbReference>
<dbReference type="AlphaFoldDB" id="Q2IH12"/>
<keyword evidence="1 5" id="KW-0489">Methyltransferase</keyword>
<dbReference type="InterPro" id="IPR023267">
    <property type="entry name" value="RCMT"/>
</dbReference>
<dbReference type="PROSITE" id="PS51686">
    <property type="entry name" value="SAM_MT_RSMB_NOP"/>
    <property type="match status" value="1"/>
</dbReference>
<dbReference type="RefSeq" id="WP_011423153.1">
    <property type="nucleotide sequence ID" value="NC_007760.1"/>
</dbReference>
<dbReference type="Proteomes" id="UP000001935">
    <property type="component" value="Chromosome"/>
</dbReference>
<dbReference type="InterPro" id="IPR001678">
    <property type="entry name" value="MeTrfase_RsmB-F_NOP2_dom"/>
</dbReference>
<evidence type="ECO:0000313" key="7">
    <source>
        <dbReference type="EMBL" id="ABC83871.1"/>
    </source>
</evidence>
<protein>
    <submittedName>
        <fullName evidence="7">tRNA and rRNA cytosine-C5-methylase</fullName>
    </submittedName>
</protein>
<dbReference type="Gene3D" id="3.40.50.150">
    <property type="entry name" value="Vaccinia Virus protein VP39"/>
    <property type="match status" value="1"/>
</dbReference>
<dbReference type="SUPFAM" id="SSF53335">
    <property type="entry name" value="S-adenosyl-L-methionine-dependent methyltransferases"/>
    <property type="match status" value="1"/>
</dbReference>
<dbReference type="OrthoDB" id="9810297at2"/>
<dbReference type="HOGENOM" id="CLU_005316_0_2_7"/>
<keyword evidence="2 5" id="KW-0808">Transferase</keyword>
<dbReference type="KEGG" id="ade:Adeh_4107"/>
<evidence type="ECO:0000256" key="5">
    <source>
        <dbReference type="PROSITE-ProRule" id="PRU01023"/>
    </source>
</evidence>
<dbReference type="Pfam" id="PF22458">
    <property type="entry name" value="RsmF-B_ferredox"/>
    <property type="match status" value="1"/>
</dbReference>
<feature type="binding site" evidence="5">
    <location>
        <position position="275"/>
    </location>
    <ligand>
        <name>S-adenosyl-L-methionine</name>
        <dbReference type="ChEBI" id="CHEBI:59789"/>
    </ligand>
</feature>
<feature type="binding site" evidence="5">
    <location>
        <position position="316"/>
    </location>
    <ligand>
        <name>S-adenosyl-L-methionine</name>
        <dbReference type="ChEBI" id="CHEBI:59789"/>
    </ligand>
</feature>
<dbReference type="PANTHER" id="PTHR22807">
    <property type="entry name" value="NOP2 YEAST -RELATED NOL1/NOP2/FMU SUN DOMAIN-CONTAINING"/>
    <property type="match status" value="1"/>
</dbReference>
<gene>
    <name evidence="7" type="ordered locus">Adeh_4107</name>
</gene>
<dbReference type="EMBL" id="CP000251">
    <property type="protein sequence ID" value="ABC83871.1"/>
    <property type="molecule type" value="Genomic_DNA"/>
</dbReference>
<dbReference type="CDD" id="cd02440">
    <property type="entry name" value="AdoMet_MTases"/>
    <property type="match status" value="1"/>
</dbReference>
<evidence type="ECO:0000256" key="1">
    <source>
        <dbReference type="ARBA" id="ARBA00022603"/>
    </source>
</evidence>
<dbReference type="InterPro" id="IPR049560">
    <property type="entry name" value="MeTrfase_RsmB-F_NOP2_cat"/>
</dbReference>
<feature type="domain" description="SAM-dependent MTase RsmB/NOP-type" evidence="6">
    <location>
        <begin position="160"/>
        <end position="428"/>
    </location>
</feature>
<keyword evidence="3 5" id="KW-0949">S-adenosyl-L-methionine</keyword>
<evidence type="ECO:0000259" key="6">
    <source>
        <dbReference type="PROSITE" id="PS51686"/>
    </source>
</evidence>
<sequence length="429" mass="43982">MTARDPRPSPAAPTEAERRVAGVAWEALAGTGPGLGPELDEVLAGGAAERAVTRALRARPALDAAGRAAVAEAIFGVGLWRRRLRAQLGDPRAPPALLLAALLRDLGGREAGASEALAGLPPGALPPPRPPPAARADRFSLPAWLDAELAAAAGPDADALAAALCLPGPVALRANRLRAGPAALAARLEAEGVRTRPGALAPACLVVEGPRPNVYGLGAWQEGLFEVQDEGSQLLGEAVGARAGEAVLDACAGAGGKTLLLAAAVGAAGRVHAADPDAGRLVRLRTRALAAGAARIVAVHGAAAPAELRVDRALVDAPCSELGALRRGPDLRWRLDPAAFAALPALQARILERAAAHVRPGGRLVYATCTFRRAEDEDVAEAFEAAHPEFARAAPDAPASTLTPDGFLRTWPHRHGTDAFFAAAWVRRG</sequence>
<evidence type="ECO:0000256" key="3">
    <source>
        <dbReference type="ARBA" id="ARBA00022691"/>
    </source>
</evidence>
<dbReference type="GO" id="GO:0008173">
    <property type="term" value="F:RNA methyltransferase activity"/>
    <property type="evidence" value="ECO:0007669"/>
    <property type="project" value="InterPro"/>
</dbReference>
<dbReference type="eggNOG" id="COG0144">
    <property type="taxonomic scope" value="Bacteria"/>
</dbReference>
<dbReference type="Pfam" id="PF01189">
    <property type="entry name" value="Methyltr_RsmB-F"/>
    <property type="match status" value="1"/>
</dbReference>
<proteinExistence type="inferred from homology"/>
<dbReference type="Gene3D" id="3.30.70.1170">
    <property type="entry name" value="Sun protein, domain 3"/>
    <property type="match status" value="1"/>
</dbReference>
<organism evidence="7 8">
    <name type="scientific">Anaeromyxobacter dehalogenans (strain 2CP-C)</name>
    <dbReference type="NCBI Taxonomy" id="290397"/>
    <lineage>
        <taxon>Bacteria</taxon>
        <taxon>Pseudomonadati</taxon>
        <taxon>Myxococcota</taxon>
        <taxon>Myxococcia</taxon>
        <taxon>Myxococcales</taxon>
        <taxon>Cystobacterineae</taxon>
        <taxon>Anaeromyxobacteraceae</taxon>
        <taxon>Anaeromyxobacter</taxon>
    </lineage>
</organism>
<dbReference type="GO" id="GO:0003723">
    <property type="term" value="F:RNA binding"/>
    <property type="evidence" value="ECO:0007669"/>
    <property type="project" value="UniProtKB-UniRule"/>
</dbReference>
<dbReference type="STRING" id="290397.Adeh_4107"/>
<keyword evidence="4 5" id="KW-0694">RNA-binding</keyword>
<dbReference type="InterPro" id="IPR029063">
    <property type="entry name" value="SAM-dependent_MTases_sf"/>
</dbReference>
<reference evidence="7 8" key="1">
    <citation type="submission" date="2006-01" db="EMBL/GenBank/DDBJ databases">
        <title>Complete sequence of Anaeromyxobacter dehalogenans 2CP-C.</title>
        <authorList>
            <consortium name="US DOE Joint Genome Institute"/>
            <person name="Copeland A."/>
            <person name="Lucas S."/>
            <person name="Lapidus A."/>
            <person name="Barry K."/>
            <person name="Detter J.C."/>
            <person name="Glavina T."/>
            <person name="Hammon N."/>
            <person name="Israni S."/>
            <person name="Pitluck S."/>
            <person name="Brettin T."/>
            <person name="Bruce D."/>
            <person name="Han C."/>
            <person name="Tapia R."/>
            <person name="Gilna P."/>
            <person name="Kiss H."/>
            <person name="Schmutz J."/>
            <person name="Larimer F."/>
            <person name="Land M."/>
            <person name="Kyrpides N."/>
            <person name="Anderson I."/>
            <person name="Sanford R.A."/>
            <person name="Ritalahti K.M."/>
            <person name="Thomas H.S."/>
            <person name="Kirby J.R."/>
            <person name="Zhulin I.B."/>
            <person name="Loeffler F.E."/>
            <person name="Richardson P."/>
        </authorList>
    </citation>
    <scope>NUCLEOTIDE SEQUENCE [LARGE SCALE GENOMIC DNA]</scope>
    <source>
        <strain evidence="7 8">2CP-C</strain>
    </source>
</reference>
<dbReference type="PRINTS" id="PR02008">
    <property type="entry name" value="RCMTFAMILY"/>
</dbReference>
<dbReference type="PANTHER" id="PTHR22807:SF53">
    <property type="entry name" value="RIBOSOMAL RNA SMALL SUBUNIT METHYLTRANSFERASE B-RELATED"/>
    <property type="match status" value="1"/>
</dbReference>
<feature type="active site" description="Nucleophile" evidence="5">
    <location>
        <position position="369"/>
    </location>
</feature>
<comment type="caution">
    <text evidence="5">Lacks conserved residue(s) required for the propagation of feature annotation.</text>
</comment>
<accession>Q2IH12</accession>
<name>Q2IH12_ANADE</name>